<dbReference type="CDD" id="cd07720">
    <property type="entry name" value="OPHC2-like_MBL-fold"/>
    <property type="match status" value="1"/>
</dbReference>
<evidence type="ECO:0000256" key="1">
    <source>
        <dbReference type="ARBA" id="ARBA00007749"/>
    </source>
</evidence>
<evidence type="ECO:0000313" key="8">
    <source>
        <dbReference type="Proteomes" id="UP000464524"/>
    </source>
</evidence>
<feature type="chain" id="PRO_5032686665" evidence="5">
    <location>
        <begin position="29"/>
        <end position="322"/>
    </location>
</feature>
<keyword evidence="8" id="KW-1185">Reference proteome</keyword>
<dbReference type="Gene3D" id="3.60.15.10">
    <property type="entry name" value="Ribonuclease Z/Hydroxyacylglutathione hydrolase-like"/>
    <property type="match status" value="1"/>
</dbReference>
<name>A0A857JMB5_9ALTE</name>
<dbReference type="GO" id="GO:0046872">
    <property type="term" value="F:metal ion binding"/>
    <property type="evidence" value="ECO:0007669"/>
    <property type="project" value="UniProtKB-KW"/>
</dbReference>
<dbReference type="AlphaFoldDB" id="A0A857JMB5"/>
<feature type="signal peptide" evidence="5">
    <location>
        <begin position="1"/>
        <end position="28"/>
    </location>
</feature>
<evidence type="ECO:0000256" key="5">
    <source>
        <dbReference type="SAM" id="SignalP"/>
    </source>
</evidence>
<reference evidence="7 8" key="1">
    <citation type="submission" date="2019-12" db="EMBL/GenBank/DDBJ databases">
        <title>Genome sequencing and assembly of endphytes of Porphyra tenera.</title>
        <authorList>
            <person name="Park J.M."/>
            <person name="Shin R."/>
            <person name="Jo S.H."/>
        </authorList>
    </citation>
    <scope>NUCLEOTIDE SEQUENCE [LARGE SCALE GENOMIC DNA]</scope>
    <source>
        <strain evidence="7 8">GPM4</strain>
    </source>
</reference>
<keyword evidence="3 7" id="KW-0378">Hydrolase</keyword>
<dbReference type="SMART" id="SM00849">
    <property type="entry name" value="Lactamase_B"/>
    <property type="match status" value="1"/>
</dbReference>
<organism evidence="7 8">
    <name type="scientific">Paraglaciecola mesophila</name>
    <dbReference type="NCBI Taxonomy" id="197222"/>
    <lineage>
        <taxon>Bacteria</taxon>
        <taxon>Pseudomonadati</taxon>
        <taxon>Pseudomonadota</taxon>
        <taxon>Gammaproteobacteria</taxon>
        <taxon>Alteromonadales</taxon>
        <taxon>Alteromonadaceae</taxon>
        <taxon>Paraglaciecola</taxon>
    </lineage>
</organism>
<dbReference type="InterPro" id="IPR001279">
    <property type="entry name" value="Metallo-B-lactamas"/>
</dbReference>
<dbReference type="RefSeq" id="WP_160181319.1">
    <property type="nucleotide sequence ID" value="NZ_CP047656.1"/>
</dbReference>
<keyword evidence="4" id="KW-0862">Zinc</keyword>
<dbReference type="EMBL" id="CP047656">
    <property type="protein sequence ID" value="QHJ13205.1"/>
    <property type="molecule type" value="Genomic_DNA"/>
</dbReference>
<dbReference type="KEGG" id="pmes:FX988_03466"/>
<dbReference type="PANTHER" id="PTHR42978">
    <property type="entry name" value="QUORUM-QUENCHING LACTONASE YTNP-RELATED-RELATED"/>
    <property type="match status" value="1"/>
</dbReference>
<accession>A0A857JMB5</accession>
<dbReference type="PANTHER" id="PTHR42978:SF6">
    <property type="entry name" value="QUORUM-QUENCHING LACTONASE YTNP-RELATED"/>
    <property type="match status" value="1"/>
</dbReference>
<evidence type="ECO:0000259" key="6">
    <source>
        <dbReference type="SMART" id="SM00849"/>
    </source>
</evidence>
<sequence>MKITQFALGFMLASSASLGGMLASHALAQEATVKQSSAGFYRTQLGQFTVVALSDGTVDLPMDKLLHQDAEKTKQQLAKMFLNVPTETSVNGYLIDTGNEVLLVDTGAGSLFGPTLGKITSSLQAAGYSLSDVNHILITHLHPDHVGGLSKGGQRVFENATIHAGQADLDFWLSKAQMAKAPKDSKGFFQGAMSSLNPYVSAGKVKGLQGDEQIVPGIQTDATHGHTPGHTSYVVSSEGQEMWVIGDLIHAGAVQFPHPETTIDFDSDPEQAKAQRLRVFSTIAKREALVAGAHLQFPGLGHLRKTQDGFNWVPANYRRLRE</sequence>
<evidence type="ECO:0000313" key="7">
    <source>
        <dbReference type="EMBL" id="QHJ13205.1"/>
    </source>
</evidence>
<proteinExistence type="inferred from homology"/>
<keyword evidence="5" id="KW-0732">Signal</keyword>
<keyword evidence="2" id="KW-0479">Metal-binding</keyword>
<evidence type="ECO:0000256" key="3">
    <source>
        <dbReference type="ARBA" id="ARBA00022801"/>
    </source>
</evidence>
<dbReference type="Proteomes" id="UP000464524">
    <property type="component" value="Chromosome"/>
</dbReference>
<protein>
    <submittedName>
        <fullName evidence="7">N-acyl homoserine lactonase</fullName>
        <ecNumber evidence="7">3.1.1.81</ecNumber>
    </submittedName>
</protein>
<dbReference type="InterPro" id="IPR036866">
    <property type="entry name" value="RibonucZ/Hydroxyglut_hydro"/>
</dbReference>
<evidence type="ECO:0000256" key="4">
    <source>
        <dbReference type="ARBA" id="ARBA00022833"/>
    </source>
</evidence>
<dbReference type="OrthoDB" id="9803916at2"/>
<evidence type="ECO:0000256" key="2">
    <source>
        <dbReference type="ARBA" id="ARBA00022723"/>
    </source>
</evidence>
<feature type="domain" description="Metallo-beta-lactamase" evidence="6">
    <location>
        <begin position="89"/>
        <end position="294"/>
    </location>
</feature>
<dbReference type="GO" id="GO:0102007">
    <property type="term" value="F:acyl-L-homoserine-lactone lactonohydrolase activity"/>
    <property type="evidence" value="ECO:0007669"/>
    <property type="project" value="UniProtKB-EC"/>
</dbReference>
<dbReference type="Pfam" id="PF00753">
    <property type="entry name" value="Lactamase_B"/>
    <property type="match status" value="1"/>
</dbReference>
<comment type="similarity">
    <text evidence="1">Belongs to the metallo-beta-lactamase superfamily.</text>
</comment>
<dbReference type="SUPFAM" id="SSF56281">
    <property type="entry name" value="Metallo-hydrolase/oxidoreductase"/>
    <property type="match status" value="1"/>
</dbReference>
<gene>
    <name evidence="7" type="ORF">FX988_03466</name>
</gene>
<dbReference type="EC" id="3.1.1.81" evidence="7"/>
<dbReference type="InterPro" id="IPR051013">
    <property type="entry name" value="MBL_superfamily_lactonases"/>
</dbReference>